<evidence type="ECO:0000313" key="3">
    <source>
        <dbReference type="EMBL" id="AAZ98174.1"/>
    </source>
</evidence>
<dbReference type="eggNOG" id="COG0433">
    <property type="taxonomic scope" value="Bacteria"/>
</dbReference>
<feature type="domain" description="Helicase HerA-like C-terminal" evidence="2">
    <location>
        <begin position="6"/>
        <end position="497"/>
    </location>
</feature>
<dbReference type="InterPro" id="IPR027417">
    <property type="entry name" value="P-loop_NTPase"/>
</dbReference>
<dbReference type="HOGENOM" id="CLU_028164_1_1_4"/>
<dbReference type="Pfam" id="PF05872">
    <property type="entry name" value="HerA_C"/>
    <property type="match status" value="1"/>
</dbReference>
<dbReference type="InterPro" id="IPR033186">
    <property type="entry name" value="HerA_C"/>
</dbReference>
<keyword evidence="1" id="KW-0175">Coiled coil</keyword>
<dbReference type="PANTHER" id="PTHR30121:SF6">
    <property type="entry name" value="SLR6007 PROTEIN"/>
    <property type="match status" value="1"/>
</dbReference>
<feature type="coiled-coil region" evidence="1">
    <location>
        <begin position="414"/>
        <end position="441"/>
    </location>
</feature>
<organism evidence="3 4">
    <name type="scientific">Thiobacillus denitrificans (strain ATCC 25259 / T1)</name>
    <dbReference type="NCBI Taxonomy" id="292415"/>
    <lineage>
        <taxon>Bacteria</taxon>
        <taxon>Pseudomonadati</taxon>
        <taxon>Pseudomonadota</taxon>
        <taxon>Betaproteobacteria</taxon>
        <taxon>Nitrosomonadales</taxon>
        <taxon>Thiobacillaceae</taxon>
        <taxon>Thiobacillus</taxon>
    </lineage>
</organism>
<dbReference type="PANTHER" id="PTHR30121">
    <property type="entry name" value="UNCHARACTERIZED PROTEIN YJGR-RELATED"/>
    <property type="match status" value="1"/>
</dbReference>
<reference evidence="3 4" key="1">
    <citation type="journal article" date="2006" name="J. Bacteriol.">
        <title>The genome sequence of the obligately chemolithoautotrophic, facultatively anaerobic bacterium Thiobacillus denitrificans.</title>
        <authorList>
            <person name="Beller H.R."/>
            <person name="Chain P.S."/>
            <person name="Letain T.E."/>
            <person name="Chakicherla A."/>
            <person name="Larimer F.W."/>
            <person name="Richardson P.M."/>
            <person name="Coleman M.A."/>
            <person name="Wood A.P."/>
            <person name="Kelly D.P."/>
        </authorList>
    </citation>
    <scope>NUCLEOTIDE SEQUENCE [LARGE SCALE GENOMIC DNA]</scope>
    <source>
        <strain evidence="3 4">ATCC 25259</strain>
    </source>
</reference>
<evidence type="ECO:0000256" key="1">
    <source>
        <dbReference type="SAM" id="Coils"/>
    </source>
</evidence>
<accession>Q3SGS3</accession>
<dbReference type="KEGG" id="tbd:Tbd_2221"/>
<proteinExistence type="predicted"/>
<dbReference type="OrthoDB" id="9758751at2"/>
<protein>
    <recommendedName>
        <fullName evidence="2">Helicase HerA-like C-terminal domain-containing protein</fullName>
    </recommendedName>
</protein>
<gene>
    <name evidence="3" type="ordered locus">Tbd_2221</name>
</gene>
<dbReference type="InterPro" id="IPR051162">
    <property type="entry name" value="T4SS_component"/>
</dbReference>
<dbReference type="RefSeq" id="WP_011312733.1">
    <property type="nucleotide sequence ID" value="NC_007404.1"/>
</dbReference>
<evidence type="ECO:0000259" key="2">
    <source>
        <dbReference type="Pfam" id="PF05872"/>
    </source>
</evidence>
<sequence length="497" mass="52902">MTEPLLIAKSATADLVLLPQMANRHGLVTGATGTGKTVTLQTLAEHFSSIGVPCFMSDVKGDLSGISQPGGGNAKVAERVEMLKLEGFEHRACPVTLWDPFGEAGHPVRTTVSDLGPLLLSRMLDLNDTQAGVLNLVFRIADDNGLLLLDLADLRAMLTFVGENARKFTTEYGNVSAASIGAIQRGVLALESQGGAAVFGEPMLDIADLMQTDRGRGVINILAADRLMQAPKMYATLLLWLLAELFENLPEAGDLDKPKLVFFFDEAHLLFADAPAALVEKIEQVVRLIRSKGVGVYFVTQNPADVPDKVLSQLGNRVQHALRAFSARDQKAVRAAAETMRDNPELDETTAITELGVGEALVSFLDAKGRPGVVERAYIVPPEGQIGPISEDQRRQLMQTSLVAGVYDKAVDRESAHEILKARAQRALENAEAEAKAKSAASQPAGGGILGDILGGRGGRRESAVEAMAKSAARSIGSQVGRALIRGVLGSLFGGKR</sequence>
<dbReference type="Proteomes" id="UP000008291">
    <property type="component" value="Chromosome"/>
</dbReference>
<name>Q3SGS3_THIDA</name>
<dbReference type="SUPFAM" id="SSF52540">
    <property type="entry name" value="P-loop containing nucleoside triphosphate hydrolases"/>
    <property type="match status" value="1"/>
</dbReference>
<dbReference type="AlphaFoldDB" id="Q3SGS3"/>
<keyword evidence="4" id="KW-1185">Reference proteome</keyword>
<evidence type="ECO:0000313" key="4">
    <source>
        <dbReference type="Proteomes" id="UP000008291"/>
    </source>
</evidence>
<dbReference type="Gene3D" id="3.40.50.300">
    <property type="entry name" value="P-loop containing nucleotide triphosphate hydrolases"/>
    <property type="match status" value="2"/>
</dbReference>
<dbReference type="EMBL" id="CP000116">
    <property type="protein sequence ID" value="AAZ98174.1"/>
    <property type="molecule type" value="Genomic_DNA"/>
</dbReference>